<accession>A0A182FXN8</accession>
<protein>
    <submittedName>
        <fullName evidence="1">Uncharacterized protein</fullName>
    </submittedName>
</protein>
<organism evidence="1 2">
    <name type="scientific">Anopheles albimanus</name>
    <name type="common">New world malaria mosquito</name>
    <dbReference type="NCBI Taxonomy" id="7167"/>
    <lineage>
        <taxon>Eukaryota</taxon>
        <taxon>Metazoa</taxon>
        <taxon>Ecdysozoa</taxon>
        <taxon>Arthropoda</taxon>
        <taxon>Hexapoda</taxon>
        <taxon>Insecta</taxon>
        <taxon>Pterygota</taxon>
        <taxon>Neoptera</taxon>
        <taxon>Endopterygota</taxon>
        <taxon>Diptera</taxon>
        <taxon>Nematocera</taxon>
        <taxon>Culicoidea</taxon>
        <taxon>Culicidae</taxon>
        <taxon>Anophelinae</taxon>
        <taxon>Anopheles</taxon>
    </lineage>
</organism>
<reference evidence="1 2" key="1">
    <citation type="journal article" date="2017" name="G3 (Bethesda)">
        <title>The Physical Genome Mapping of Anopheles albimanus Corrected Scaffold Misassemblies and Identified Interarm Rearrangements in Genus Anopheles.</title>
        <authorList>
            <person name="Artemov G.N."/>
            <person name="Peery A.N."/>
            <person name="Jiang X."/>
            <person name="Tu Z."/>
            <person name="Stegniy V.N."/>
            <person name="Sharakhova M.V."/>
            <person name="Sharakhov I.V."/>
        </authorList>
    </citation>
    <scope>NUCLEOTIDE SEQUENCE [LARGE SCALE GENOMIC DNA]</scope>
    <source>
        <strain evidence="1 2">ALBI9_A</strain>
    </source>
</reference>
<keyword evidence="2" id="KW-1185">Reference proteome</keyword>
<name>A0A182FXN8_ANOAL</name>
<dbReference type="Proteomes" id="UP000069272">
    <property type="component" value="Chromosome 3L"/>
</dbReference>
<evidence type="ECO:0000313" key="1">
    <source>
        <dbReference type="EnsemblMetazoa" id="AALB014406-PA"/>
    </source>
</evidence>
<dbReference type="VEuPathDB" id="VectorBase:AALB014406"/>
<dbReference type="EnsemblMetazoa" id="AALB014406-RA">
    <property type="protein sequence ID" value="AALB014406-PA"/>
    <property type="gene ID" value="AALB014406"/>
</dbReference>
<evidence type="ECO:0000313" key="2">
    <source>
        <dbReference type="Proteomes" id="UP000069272"/>
    </source>
</evidence>
<reference evidence="1" key="2">
    <citation type="submission" date="2022-08" db="UniProtKB">
        <authorList>
            <consortium name="EnsemblMetazoa"/>
        </authorList>
    </citation>
    <scope>IDENTIFICATION</scope>
    <source>
        <strain evidence="1">STECLA/ALBI9_A</strain>
    </source>
</reference>
<proteinExistence type="predicted"/>
<sequence>MAFFCGSVVAGSVA</sequence>